<dbReference type="PANTHER" id="PTHR43124">
    <property type="entry name" value="PURINE EFFLUX PUMP PBUE"/>
    <property type="match status" value="1"/>
</dbReference>
<feature type="transmembrane region" description="Helical" evidence="7">
    <location>
        <begin position="354"/>
        <end position="374"/>
    </location>
</feature>
<evidence type="ECO:0000256" key="5">
    <source>
        <dbReference type="ARBA" id="ARBA00023136"/>
    </source>
</evidence>
<evidence type="ECO:0000313" key="9">
    <source>
        <dbReference type="EMBL" id="WSD15991.1"/>
    </source>
</evidence>
<dbReference type="SUPFAM" id="SSF103473">
    <property type="entry name" value="MFS general substrate transporter"/>
    <property type="match status" value="1"/>
</dbReference>
<accession>A0ABZ1HBN9</accession>
<evidence type="ECO:0000259" key="8">
    <source>
        <dbReference type="PROSITE" id="PS50850"/>
    </source>
</evidence>
<name>A0ABZ1HBN9_STRPH</name>
<dbReference type="PANTHER" id="PTHR43124:SF3">
    <property type="entry name" value="CHLORAMPHENICOL EFFLUX PUMP RV0191"/>
    <property type="match status" value="1"/>
</dbReference>
<evidence type="ECO:0000256" key="6">
    <source>
        <dbReference type="SAM" id="MobiDB-lite"/>
    </source>
</evidence>
<feature type="domain" description="Major facilitator superfamily (MFS) profile" evidence="8">
    <location>
        <begin position="25"/>
        <end position="477"/>
    </location>
</feature>
<gene>
    <name evidence="9" type="ORF">OHB35_23580</name>
</gene>
<feature type="transmembrane region" description="Helical" evidence="7">
    <location>
        <begin position="324"/>
        <end position="347"/>
    </location>
</feature>
<dbReference type="InterPro" id="IPR020846">
    <property type="entry name" value="MFS_dom"/>
</dbReference>
<proteinExistence type="predicted"/>
<dbReference type="InterPro" id="IPR011701">
    <property type="entry name" value="MFS"/>
</dbReference>
<protein>
    <submittedName>
        <fullName evidence="9">MFS transporter</fullName>
    </submittedName>
</protein>
<keyword evidence="4 7" id="KW-1133">Transmembrane helix</keyword>
<feature type="transmembrane region" description="Helical" evidence="7">
    <location>
        <begin position="116"/>
        <end position="137"/>
    </location>
</feature>
<sequence>MASKTQPTGMGAGTGVGAGTGAGSSWIVVVSAGVAAGLQVWKLPPAVPFLRQDLSLTLVQAGTLLGIIQLAGMLGGLAISLLAELIGERRCLSGGLVLLFLGSAGGGFAWSAGSLLASRAVEGAGFILVVVTGPGLIRRSTPPGRLTTAMGFWGAYQGISTFAGLITGAFVLQVVPWRVWWWAMAVLVLVPLPWVLARVPRDELAYVSRDGLAYVPWDVPGRVSFDELAYVARDVPGRVPHDIPVGVPRDVPVGDPGDVPTARVPRENAGGVRGAASALARIGRTVRAPAPWAAGLVFACYTLPWMAVVGFLPTIYRDGGMAGVWPGVLSAVVGAANAIGSITTAALMKRGLPARALLVPPFALMAATSLPAFAVDWQTLPAGTTWQFLCVVAFSLTGGAIPATLLRMIGELTPTGGSAPATMGLIQQLFNTGSFVGPALAAWLATRTGGWHSTWWMTCACAAVGVALSRCLRTRVTAPVVATATVAAPAPVGDGTTTLTADGTTDSDAPQA</sequence>
<organism evidence="9 10">
    <name type="scientific">Streptomyces phaeochromogenes</name>
    <dbReference type="NCBI Taxonomy" id="1923"/>
    <lineage>
        <taxon>Bacteria</taxon>
        <taxon>Bacillati</taxon>
        <taxon>Actinomycetota</taxon>
        <taxon>Actinomycetes</taxon>
        <taxon>Kitasatosporales</taxon>
        <taxon>Streptomycetaceae</taxon>
        <taxon>Streptomyces</taxon>
        <taxon>Streptomyces phaeochromogenes group</taxon>
    </lineage>
</organism>
<evidence type="ECO:0000256" key="2">
    <source>
        <dbReference type="ARBA" id="ARBA00022475"/>
    </source>
</evidence>
<evidence type="ECO:0000313" key="10">
    <source>
        <dbReference type="Proteomes" id="UP001340816"/>
    </source>
</evidence>
<evidence type="ECO:0000256" key="3">
    <source>
        <dbReference type="ARBA" id="ARBA00022692"/>
    </source>
</evidence>
<comment type="subcellular location">
    <subcellularLocation>
        <location evidence="1">Cell membrane</location>
        <topology evidence="1">Multi-pass membrane protein</topology>
    </subcellularLocation>
</comment>
<keyword evidence="3 7" id="KW-0812">Transmembrane</keyword>
<evidence type="ECO:0000256" key="4">
    <source>
        <dbReference type="ARBA" id="ARBA00022989"/>
    </source>
</evidence>
<reference evidence="9 10" key="1">
    <citation type="submission" date="2022-10" db="EMBL/GenBank/DDBJ databases">
        <title>The complete genomes of actinobacterial strains from the NBC collection.</title>
        <authorList>
            <person name="Joergensen T.S."/>
            <person name="Alvarez Arevalo M."/>
            <person name="Sterndorff E.B."/>
            <person name="Faurdal D."/>
            <person name="Vuksanovic O."/>
            <person name="Mourched A.-S."/>
            <person name="Charusanti P."/>
            <person name="Shaw S."/>
            <person name="Blin K."/>
            <person name="Weber T."/>
        </authorList>
    </citation>
    <scope>NUCLEOTIDE SEQUENCE [LARGE SCALE GENOMIC DNA]</scope>
    <source>
        <strain evidence="9 10">NBC 01752</strain>
    </source>
</reference>
<feature type="transmembrane region" description="Helical" evidence="7">
    <location>
        <begin position="179"/>
        <end position="199"/>
    </location>
</feature>
<keyword evidence="10" id="KW-1185">Reference proteome</keyword>
<feature type="transmembrane region" description="Helical" evidence="7">
    <location>
        <begin position="386"/>
        <end position="406"/>
    </location>
</feature>
<dbReference type="InterPro" id="IPR036259">
    <property type="entry name" value="MFS_trans_sf"/>
</dbReference>
<evidence type="ECO:0000256" key="7">
    <source>
        <dbReference type="SAM" id="Phobius"/>
    </source>
</evidence>
<dbReference type="EMBL" id="CP109135">
    <property type="protein sequence ID" value="WSD15991.1"/>
    <property type="molecule type" value="Genomic_DNA"/>
</dbReference>
<feature type="transmembrane region" description="Helical" evidence="7">
    <location>
        <begin position="58"/>
        <end position="79"/>
    </location>
</feature>
<feature type="compositionally biased region" description="Low complexity" evidence="6">
    <location>
        <begin position="493"/>
        <end position="506"/>
    </location>
</feature>
<dbReference type="Pfam" id="PF07690">
    <property type="entry name" value="MFS_1"/>
    <property type="match status" value="1"/>
</dbReference>
<feature type="transmembrane region" description="Helical" evidence="7">
    <location>
        <begin position="290"/>
        <end position="312"/>
    </location>
</feature>
<feature type="region of interest" description="Disordered" evidence="6">
    <location>
        <begin position="493"/>
        <end position="512"/>
    </location>
</feature>
<dbReference type="InterPro" id="IPR050189">
    <property type="entry name" value="MFS_Efflux_Transporters"/>
</dbReference>
<feature type="transmembrane region" description="Helical" evidence="7">
    <location>
        <begin position="149"/>
        <end position="173"/>
    </location>
</feature>
<dbReference type="RefSeq" id="WP_326759854.1">
    <property type="nucleotide sequence ID" value="NZ_CP109135.1"/>
</dbReference>
<dbReference type="PROSITE" id="PS50850">
    <property type="entry name" value="MFS"/>
    <property type="match status" value="1"/>
</dbReference>
<feature type="transmembrane region" description="Helical" evidence="7">
    <location>
        <begin position="12"/>
        <end position="38"/>
    </location>
</feature>
<keyword evidence="2" id="KW-1003">Cell membrane</keyword>
<evidence type="ECO:0000256" key="1">
    <source>
        <dbReference type="ARBA" id="ARBA00004651"/>
    </source>
</evidence>
<dbReference type="Proteomes" id="UP001340816">
    <property type="component" value="Chromosome"/>
</dbReference>
<dbReference type="Gene3D" id="1.20.1250.20">
    <property type="entry name" value="MFS general substrate transporter like domains"/>
    <property type="match status" value="2"/>
</dbReference>
<keyword evidence="5 7" id="KW-0472">Membrane</keyword>
<feature type="transmembrane region" description="Helical" evidence="7">
    <location>
        <begin position="91"/>
        <end position="110"/>
    </location>
</feature>
<dbReference type="CDD" id="cd06174">
    <property type="entry name" value="MFS"/>
    <property type="match status" value="1"/>
</dbReference>